<feature type="binding site" evidence="3">
    <location>
        <position position="79"/>
    </location>
    <ligand>
        <name>Cu cation</name>
        <dbReference type="ChEBI" id="CHEBI:23378"/>
    </ligand>
</feature>
<evidence type="ECO:0000313" key="6">
    <source>
        <dbReference type="Proteomes" id="UP000051298"/>
    </source>
</evidence>
<dbReference type="AlphaFoldDB" id="A0A0N7LTP4"/>
<evidence type="ECO:0000256" key="4">
    <source>
        <dbReference type="PIRSR" id="PIRSR603782-2"/>
    </source>
</evidence>
<dbReference type="EMBL" id="CYRX01000031">
    <property type="protein sequence ID" value="CUH61266.1"/>
    <property type="molecule type" value="Genomic_DNA"/>
</dbReference>
<dbReference type="eggNOG" id="COG1999">
    <property type="taxonomic scope" value="Bacteria"/>
</dbReference>
<feature type="binding site" evidence="3">
    <location>
        <position position="83"/>
    </location>
    <ligand>
        <name>Cu cation</name>
        <dbReference type="ChEBI" id="CHEBI:23378"/>
    </ligand>
</feature>
<proteinExistence type="inferred from homology"/>
<dbReference type="GO" id="GO:0046872">
    <property type="term" value="F:metal ion binding"/>
    <property type="evidence" value="ECO:0007669"/>
    <property type="project" value="UniProtKB-KW"/>
</dbReference>
<dbReference type="PANTHER" id="PTHR12151">
    <property type="entry name" value="ELECTRON TRANSPORT PROTIN SCO1/SENC FAMILY MEMBER"/>
    <property type="match status" value="1"/>
</dbReference>
<gene>
    <name evidence="5" type="primary">ypmQ_3</name>
    <name evidence="5" type="ORF">THS5294_02569</name>
</gene>
<sequence>MSKRMLTILLGLSVGVLAISAGLLLRVVWDGRSGAGAGSLATSVEFGAPFSLVDHTGAEITEAAFKGQPSLLFFGFTHCPEICPTTVYDMETWFQDLGPAAGDVEAFFVTVDPERDTSEFLSDYLTAQSDRVTGITGTPEDVWAMARSWRVYWQKRPLGDGDYTLDHFASIYVLDADGKLFEKISYGEDAESAKAKIMAAVNS</sequence>
<keyword evidence="2 3" id="KW-0186">Copper</keyword>
<dbReference type="PANTHER" id="PTHR12151:SF25">
    <property type="entry name" value="LINALOOL DEHYDRATASE_ISOMERASE DOMAIN-CONTAINING PROTEIN"/>
    <property type="match status" value="1"/>
</dbReference>
<dbReference type="SUPFAM" id="SSF52833">
    <property type="entry name" value="Thioredoxin-like"/>
    <property type="match status" value="1"/>
</dbReference>
<dbReference type="STRING" id="266809.PM03_12590"/>
<dbReference type="Gene3D" id="3.40.30.10">
    <property type="entry name" value="Glutaredoxin"/>
    <property type="match status" value="1"/>
</dbReference>
<keyword evidence="4" id="KW-1015">Disulfide bond</keyword>
<feature type="disulfide bond" description="Redox-active" evidence="4">
    <location>
        <begin position="79"/>
        <end position="83"/>
    </location>
</feature>
<dbReference type="Proteomes" id="UP000051298">
    <property type="component" value="Unassembled WGS sequence"/>
</dbReference>
<dbReference type="RefSeq" id="WP_058124052.1">
    <property type="nucleotide sequence ID" value="NZ_CYRX01000031.1"/>
</dbReference>
<evidence type="ECO:0000256" key="2">
    <source>
        <dbReference type="ARBA" id="ARBA00023008"/>
    </source>
</evidence>
<dbReference type="FunFam" id="3.40.30.10:FF:000013">
    <property type="entry name" value="Blast:Protein SCO1 homolog, mitochondrial"/>
    <property type="match status" value="1"/>
</dbReference>
<accession>A0A0N7LTP4</accession>
<evidence type="ECO:0000313" key="5">
    <source>
        <dbReference type="EMBL" id="CUH61266.1"/>
    </source>
</evidence>
<organism evidence="5 6">
    <name type="scientific">Thalassobacter stenotrophicus</name>
    <dbReference type="NCBI Taxonomy" id="266809"/>
    <lineage>
        <taxon>Bacteria</taxon>
        <taxon>Pseudomonadati</taxon>
        <taxon>Pseudomonadota</taxon>
        <taxon>Alphaproteobacteria</taxon>
        <taxon>Rhodobacterales</taxon>
        <taxon>Roseobacteraceae</taxon>
        <taxon>Thalassobacter</taxon>
    </lineage>
</organism>
<dbReference type="CDD" id="cd02968">
    <property type="entry name" value="SCO"/>
    <property type="match status" value="1"/>
</dbReference>
<dbReference type="InterPro" id="IPR003782">
    <property type="entry name" value="SCO1/SenC"/>
</dbReference>
<feature type="binding site" evidence="3">
    <location>
        <position position="167"/>
    </location>
    <ligand>
        <name>Cu cation</name>
        <dbReference type="ChEBI" id="CHEBI:23378"/>
    </ligand>
</feature>
<reference evidence="5 6" key="1">
    <citation type="submission" date="2015-09" db="EMBL/GenBank/DDBJ databases">
        <authorList>
            <consortium name="Swine Surveillance"/>
        </authorList>
    </citation>
    <scope>NUCLEOTIDE SEQUENCE [LARGE SCALE GENOMIC DNA]</scope>
    <source>
        <strain evidence="5 6">CECT 5294</strain>
    </source>
</reference>
<evidence type="ECO:0000256" key="3">
    <source>
        <dbReference type="PIRSR" id="PIRSR603782-1"/>
    </source>
</evidence>
<dbReference type="Pfam" id="PF02630">
    <property type="entry name" value="SCO1-SenC"/>
    <property type="match status" value="1"/>
</dbReference>
<name>A0A0N7LTP4_9RHOB</name>
<comment type="similarity">
    <text evidence="1">Belongs to the SCO1/2 family.</text>
</comment>
<protein>
    <submittedName>
        <fullName evidence="5">BsSco</fullName>
    </submittedName>
</protein>
<evidence type="ECO:0000256" key="1">
    <source>
        <dbReference type="ARBA" id="ARBA00010996"/>
    </source>
</evidence>
<keyword evidence="3" id="KW-0479">Metal-binding</keyword>
<dbReference type="InterPro" id="IPR036249">
    <property type="entry name" value="Thioredoxin-like_sf"/>
</dbReference>